<dbReference type="InterPro" id="IPR050300">
    <property type="entry name" value="GDXG_lipolytic_enzyme"/>
</dbReference>
<accession>A0A1I7C0M1</accession>
<dbReference type="Proteomes" id="UP000199546">
    <property type="component" value="Unassembled WGS sequence"/>
</dbReference>
<evidence type="ECO:0000259" key="2">
    <source>
        <dbReference type="Pfam" id="PF07859"/>
    </source>
</evidence>
<dbReference type="PANTHER" id="PTHR48081">
    <property type="entry name" value="AB HYDROLASE SUPERFAMILY PROTEIN C4A8.06C"/>
    <property type="match status" value="1"/>
</dbReference>
<dbReference type="PANTHER" id="PTHR48081:SF8">
    <property type="entry name" value="ALPHA_BETA HYDROLASE FOLD-3 DOMAIN-CONTAINING PROTEIN-RELATED"/>
    <property type="match status" value="1"/>
</dbReference>
<dbReference type="SUPFAM" id="SSF53474">
    <property type="entry name" value="alpha/beta-Hydrolases"/>
    <property type="match status" value="1"/>
</dbReference>
<evidence type="ECO:0000313" key="3">
    <source>
        <dbReference type="EMBL" id="SFT92928.1"/>
    </source>
</evidence>
<evidence type="ECO:0000313" key="4">
    <source>
        <dbReference type="Proteomes" id="UP000199546"/>
    </source>
</evidence>
<feature type="domain" description="Alpha/beta hydrolase fold-3" evidence="2">
    <location>
        <begin position="86"/>
        <end position="290"/>
    </location>
</feature>
<gene>
    <name evidence="3" type="ORF">SAMN05660657_03934</name>
</gene>
<dbReference type="EMBL" id="FPBA01000017">
    <property type="protein sequence ID" value="SFT92928.1"/>
    <property type="molecule type" value="Genomic_DNA"/>
</dbReference>
<dbReference type="OrthoDB" id="3209779at2"/>
<keyword evidence="1" id="KW-0378">Hydrolase</keyword>
<organism evidence="3 4">
    <name type="scientific">Geodermatophilus amargosae</name>
    <dbReference type="NCBI Taxonomy" id="1296565"/>
    <lineage>
        <taxon>Bacteria</taxon>
        <taxon>Bacillati</taxon>
        <taxon>Actinomycetota</taxon>
        <taxon>Actinomycetes</taxon>
        <taxon>Geodermatophilales</taxon>
        <taxon>Geodermatophilaceae</taxon>
        <taxon>Geodermatophilus</taxon>
    </lineage>
</organism>
<dbReference type="InterPro" id="IPR013094">
    <property type="entry name" value="AB_hydrolase_3"/>
</dbReference>
<name>A0A1I7C0M1_9ACTN</name>
<protein>
    <submittedName>
        <fullName evidence="3">Acetyl esterase/lipase</fullName>
    </submittedName>
</protein>
<dbReference type="InterPro" id="IPR029058">
    <property type="entry name" value="AB_hydrolase_fold"/>
</dbReference>
<dbReference type="AlphaFoldDB" id="A0A1I7C0M1"/>
<evidence type="ECO:0000256" key="1">
    <source>
        <dbReference type="ARBA" id="ARBA00022801"/>
    </source>
</evidence>
<proteinExistence type="predicted"/>
<dbReference type="Gene3D" id="3.40.50.1820">
    <property type="entry name" value="alpha/beta hydrolase"/>
    <property type="match status" value="1"/>
</dbReference>
<dbReference type="GO" id="GO:0016787">
    <property type="term" value="F:hydrolase activity"/>
    <property type="evidence" value="ECO:0007669"/>
    <property type="project" value="UniProtKB-KW"/>
</dbReference>
<dbReference type="Pfam" id="PF07859">
    <property type="entry name" value="Abhydrolase_3"/>
    <property type="match status" value="1"/>
</dbReference>
<keyword evidence="4" id="KW-1185">Reference proteome</keyword>
<sequence length="329" mass="35736">MPIMDRLDPELRVVVEQIPALDLTDIPAARASLAELYAQINTGGPNPRVSHSDHMAPGRDGNPDVMVRVFRPVTAASGPLPCLYWTQGGGYVLTAPDMDDQFCQEIVDTHECVVVSVDWRRAPEHPFPAPAEDCYAGLAWVVSNADELGIDPSRIVIGGHSSGGGSTAGLALLVRDRGEFTVAHQLLIYPMLDDTNSTPFSHLVTDPQVWNRTSNEIGWRGYLGDTYGTEDVSPYAAPTRMENLAGVPPATVLTGELDLFVDEDIDYAQRLMRAGVPTELHVYRAAHHGFDRMVPHAKVTQRFIADRDAALQFGFSGSLGTPSVPLPVT</sequence>
<dbReference type="STRING" id="1296565.SAMN05660657_03934"/>
<reference evidence="4" key="1">
    <citation type="submission" date="2016-10" db="EMBL/GenBank/DDBJ databases">
        <authorList>
            <person name="Varghese N."/>
            <person name="Submissions S."/>
        </authorList>
    </citation>
    <scope>NUCLEOTIDE SEQUENCE [LARGE SCALE GENOMIC DNA]</scope>
    <source>
        <strain evidence="4">DSM 46136</strain>
    </source>
</reference>